<dbReference type="OrthoDB" id="10374598at2759"/>
<evidence type="ECO:0000313" key="3">
    <source>
        <dbReference type="Proteomes" id="UP000031575"/>
    </source>
</evidence>
<evidence type="ECO:0000256" key="1">
    <source>
        <dbReference type="SAM" id="MobiDB-lite"/>
    </source>
</evidence>
<accession>A0A0C2J4A0</accession>
<protein>
    <submittedName>
        <fullName evidence="2">Uncharacterized protein</fullName>
    </submittedName>
</protein>
<feature type="compositionally biased region" description="Basic and acidic residues" evidence="1">
    <location>
        <begin position="99"/>
        <end position="112"/>
    </location>
</feature>
<name>A0A0C2J4A0_9PEZI</name>
<keyword evidence="3" id="KW-1185">Reference proteome</keyword>
<feature type="compositionally biased region" description="Polar residues" evidence="1">
    <location>
        <begin position="73"/>
        <end position="90"/>
    </location>
</feature>
<dbReference type="EMBL" id="AWTV01000004">
    <property type="protein sequence ID" value="KIH93850.1"/>
    <property type="molecule type" value="Genomic_DNA"/>
</dbReference>
<reference evidence="2 3" key="1">
    <citation type="journal article" date="2014" name="BMC Genomics">
        <title>Comparative genomics of the major fungal agents of human and animal Sporotrichosis: Sporothrix schenckii and Sporothrix brasiliensis.</title>
        <authorList>
            <person name="Teixeira M.M."/>
            <person name="de Almeida L.G."/>
            <person name="Kubitschek-Barreira P."/>
            <person name="Alves F.L."/>
            <person name="Kioshima E.S."/>
            <person name="Abadio A.K."/>
            <person name="Fernandes L."/>
            <person name="Derengowski L.S."/>
            <person name="Ferreira K.S."/>
            <person name="Souza R.C."/>
            <person name="Ruiz J.C."/>
            <person name="de Andrade N.C."/>
            <person name="Paes H.C."/>
            <person name="Nicola A.M."/>
            <person name="Albuquerque P."/>
            <person name="Gerber A.L."/>
            <person name="Martins V.P."/>
            <person name="Peconick L.D."/>
            <person name="Neto A.V."/>
            <person name="Chaucanez C.B."/>
            <person name="Silva P.A."/>
            <person name="Cunha O.L."/>
            <person name="de Oliveira F.F."/>
            <person name="dos Santos T.C."/>
            <person name="Barros A.L."/>
            <person name="Soares M.A."/>
            <person name="de Oliveira L.M."/>
            <person name="Marini M.M."/>
            <person name="Villalobos-Duno H."/>
            <person name="Cunha M.M."/>
            <person name="de Hoog S."/>
            <person name="da Silveira J.F."/>
            <person name="Henrissat B."/>
            <person name="Nino-Vega G.A."/>
            <person name="Cisalpino P.S."/>
            <person name="Mora-Montes H.M."/>
            <person name="Almeida S.R."/>
            <person name="Stajich J.E."/>
            <person name="Lopes-Bezerra L.M."/>
            <person name="Vasconcelos A.T."/>
            <person name="Felipe M.S."/>
        </authorList>
    </citation>
    <scope>NUCLEOTIDE SEQUENCE [LARGE SCALE GENOMIC DNA]</scope>
    <source>
        <strain evidence="2 3">5110</strain>
    </source>
</reference>
<dbReference type="VEuPathDB" id="FungiDB:SPBR_06279"/>
<dbReference type="HOGENOM" id="CLU_2147480_0_0_1"/>
<dbReference type="Proteomes" id="UP000031575">
    <property type="component" value="Unassembled WGS sequence"/>
</dbReference>
<gene>
    <name evidence="2" type="ORF">SPBR_06279</name>
</gene>
<feature type="region of interest" description="Disordered" evidence="1">
    <location>
        <begin position="73"/>
        <end position="112"/>
    </location>
</feature>
<organism evidence="2 3">
    <name type="scientific">Sporothrix brasiliensis 5110</name>
    <dbReference type="NCBI Taxonomy" id="1398154"/>
    <lineage>
        <taxon>Eukaryota</taxon>
        <taxon>Fungi</taxon>
        <taxon>Dikarya</taxon>
        <taxon>Ascomycota</taxon>
        <taxon>Pezizomycotina</taxon>
        <taxon>Sordariomycetes</taxon>
        <taxon>Sordariomycetidae</taxon>
        <taxon>Ophiostomatales</taxon>
        <taxon>Ophiostomataceae</taxon>
        <taxon>Sporothrix</taxon>
    </lineage>
</organism>
<dbReference type="AlphaFoldDB" id="A0A0C2J4A0"/>
<dbReference type="GeneID" id="63679462"/>
<proteinExistence type="predicted"/>
<evidence type="ECO:0000313" key="2">
    <source>
        <dbReference type="EMBL" id="KIH93850.1"/>
    </source>
</evidence>
<dbReference type="RefSeq" id="XP_040621860.1">
    <property type="nucleotide sequence ID" value="XM_040764541.1"/>
</dbReference>
<sequence length="112" mass="12062">MSRRGTALLAMPSTPPQISPIAGFSLSWRITKCALLTGTITGYNGAVKDRMMSESDTVWPWSATVVLRVRARNNSGRSKGTALPSGTQVSPGLDGVIPRVDETRETRNETNT</sequence>
<comment type="caution">
    <text evidence="2">The sequence shown here is derived from an EMBL/GenBank/DDBJ whole genome shotgun (WGS) entry which is preliminary data.</text>
</comment>